<sequence length="183" mass="20691">MTSSLAILITVLALVLEANSISVPTGKKTPITPAKPTPRPVYPRVSRAPIPVVEYTYDNPEPAPLDPSYIPLPFKYIQALAPNAIYYVPIRVRNYADYRDNSENKESNVEVEKPVVVPREPDYSRPTKRPVYDYYNGAKYNAKPLYYLPKGAPVDRVPTKGGYPKKATSQTTNNKYFYYVNQN</sequence>
<dbReference type="AlphaFoldDB" id="A0A224XXU0"/>
<accession>A0A224XXU0</accession>
<evidence type="ECO:0000256" key="1">
    <source>
        <dbReference type="SAM" id="SignalP"/>
    </source>
</evidence>
<proteinExistence type="predicted"/>
<dbReference type="EMBL" id="GFTR01003054">
    <property type="protein sequence ID" value="JAW13372.1"/>
    <property type="molecule type" value="Transcribed_RNA"/>
</dbReference>
<keyword evidence="1" id="KW-0732">Signal</keyword>
<protein>
    <submittedName>
        <fullName evidence="2">Putative secreted protein</fullName>
    </submittedName>
</protein>
<organism evidence="2">
    <name type="scientific">Panstrongylus lignarius</name>
    <dbReference type="NCBI Taxonomy" id="156445"/>
    <lineage>
        <taxon>Eukaryota</taxon>
        <taxon>Metazoa</taxon>
        <taxon>Ecdysozoa</taxon>
        <taxon>Arthropoda</taxon>
        <taxon>Hexapoda</taxon>
        <taxon>Insecta</taxon>
        <taxon>Pterygota</taxon>
        <taxon>Neoptera</taxon>
        <taxon>Paraneoptera</taxon>
        <taxon>Hemiptera</taxon>
        <taxon>Heteroptera</taxon>
        <taxon>Panheteroptera</taxon>
        <taxon>Cimicomorpha</taxon>
        <taxon>Reduviidae</taxon>
        <taxon>Triatominae</taxon>
        <taxon>Panstrongylus</taxon>
    </lineage>
</organism>
<evidence type="ECO:0000313" key="2">
    <source>
        <dbReference type="EMBL" id="JAW13372.1"/>
    </source>
</evidence>
<feature type="signal peptide" evidence="1">
    <location>
        <begin position="1"/>
        <end position="20"/>
    </location>
</feature>
<reference evidence="2" key="1">
    <citation type="journal article" date="2018" name="PLoS Negl. Trop. Dis.">
        <title>An insight into the salivary gland and fat body transcriptome of Panstrongylus lignarius (Hemiptera: Heteroptera), the main vector of Chagas disease in Peru.</title>
        <authorList>
            <person name="Nevoa J.C."/>
            <person name="Mendes M.T."/>
            <person name="da Silva M.V."/>
            <person name="Soares S.C."/>
            <person name="Oliveira C.J.F."/>
            <person name="Ribeiro J.M.C."/>
        </authorList>
    </citation>
    <scope>NUCLEOTIDE SEQUENCE</scope>
</reference>
<name>A0A224XXU0_9HEMI</name>
<feature type="chain" id="PRO_5012036287" evidence="1">
    <location>
        <begin position="21"/>
        <end position="183"/>
    </location>
</feature>